<protein>
    <recommendedName>
        <fullName evidence="1">Nif11 domain-containing protein</fullName>
    </recommendedName>
</protein>
<dbReference type="BioCyc" id="PMAR59922:G1G80-1103-MONOMER"/>
<evidence type="ECO:0000313" key="2">
    <source>
        <dbReference type="EMBL" id="ABM78018.1"/>
    </source>
</evidence>
<dbReference type="EMBL" id="CP000554">
    <property type="protein sequence ID" value="ABM78018.1"/>
    <property type="molecule type" value="Genomic_DNA"/>
</dbReference>
<dbReference type="AlphaFoldDB" id="A2C958"/>
<dbReference type="InterPro" id="IPR022516">
    <property type="entry name" value="CHP03798_Ocin"/>
</dbReference>
<reference evidence="2 3" key="1">
    <citation type="journal article" date="2007" name="PLoS Genet.">
        <title>Patterns and implications of gene gain and loss in the evolution of Prochlorococcus.</title>
        <authorList>
            <person name="Kettler G.C."/>
            <person name="Martiny A.C."/>
            <person name="Huang K."/>
            <person name="Zucker J."/>
            <person name="Coleman M.L."/>
            <person name="Rodrigue S."/>
            <person name="Chen F."/>
            <person name="Lapidus A."/>
            <person name="Ferriera S."/>
            <person name="Johnson J."/>
            <person name="Steglich C."/>
            <person name="Church G.M."/>
            <person name="Richardson P."/>
            <person name="Chisholm S.W."/>
        </authorList>
    </citation>
    <scope>NUCLEOTIDE SEQUENCE [LARGE SCALE GENOMIC DNA]</scope>
    <source>
        <strain evidence="2 3">MIT 9303</strain>
    </source>
</reference>
<dbReference type="HOGENOM" id="CLU_2370528_0_0_3"/>
<dbReference type="Pfam" id="PF07862">
    <property type="entry name" value="Nif11"/>
    <property type="match status" value="1"/>
</dbReference>
<organism evidence="2 3">
    <name type="scientific">Prochlorococcus marinus (strain MIT 9303)</name>
    <dbReference type="NCBI Taxonomy" id="59922"/>
    <lineage>
        <taxon>Bacteria</taxon>
        <taxon>Bacillati</taxon>
        <taxon>Cyanobacteriota</taxon>
        <taxon>Cyanophyceae</taxon>
        <taxon>Synechococcales</taxon>
        <taxon>Prochlorococcaceae</taxon>
        <taxon>Prochlorococcus</taxon>
    </lineage>
</organism>
<accession>A2C958</accession>
<proteinExistence type="predicted"/>
<dbReference type="Proteomes" id="UP000002274">
    <property type="component" value="Chromosome"/>
</dbReference>
<gene>
    <name evidence="2" type="ordered locus">P9303_12711</name>
</gene>
<evidence type="ECO:0000259" key="1">
    <source>
        <dbReference type="Pfam" id="PF07862"/>
    </source>
</evidence>
<dbReference type="NCBIfam" id="TIGR03798">
    <property type="entry name" value="leader_Nif11"/>
    <property type="match status" value="1"/>
</dbReference>
<name>A2C958_PROM3</name>
<dbReference type="InterPro" id="IPR012903">
    <property type="entry name" value="Nif11"/>
</dbReference>
<feature type="domain" description="Nif11" evidence="1">
    <location>
        <begin position="4"/>
        <end position="45"/>
    </location>
</feature>
<dbReference type="RefSeq" id="WP_011825916.1">
    <property type="nucleotide sequence ID" value="NC_008820.1"/>
</dbReference>
<dbReference type="KEGG" id="pmf:P9303_12711"/>
<sequence length="95" mass="10706">MANQLGQFIRKSKSDASLKAQLKSNCADVVAIAKAHGFVITEEDLNDFEESSKAFIDRTIKSIGMGDPEETMKRYQVYNLVLSAWIRQKTKPIQL</sequence>
<evidence type="ECO:0000313" key="3">
    <source>
        <dbReference type="Proteomes" id="UP000002274"/>
    </source>
</evidence>